<evidence type="ECO:0000313" key="1">
    <source>
        <dbReference type="EMBL" id="OWJ66108.1"/>
    </source>
</evidence>
<proteinExistence type="predicted"/>
<dbReference type="InterPro" id="IPR050049">
    <property type="entry name" value="Dodecin_bact"/>
</dbReference>
<organism evidence="1 2">
    <name type="scientific">Inquilinus limosus</name>
    <dbReference type="NCBI Taxonomy" id="171674"/>
    <lineage>
        <taxon>Bacteria</taxon>
        <taxon>Pseudomonadati</taxon>
        <taxon>Pseudomonadota</taxon>
        <taxon>Alphaproteobacteria</taxon>
        <taxon>Rhodospirillales</taxon>
        <taxon>Rhodospirillaceae</taxon>
        <taxon>Inquilinus</taxon>
    </lineage>
</organism>
<dbReference type="Proteomes" id="UP000196655">
    <property type="component" value="Unassembled WGS sequence"/>
</dbReference>
<accession>A0A211ZLF8</accession>
<dbReference type="Gene3D" id="3.30.1660.10">
    <property type="entry name" value="Flavin-binding protein dodecin"/>
    <property type="match status" value="1"/>
</dbReference>
<dbReference type="InterPro" id="IPR036694">
    <property type="entry name" value="Dodecin-like_sf"/>
</dbReference>
<gene>
    <name evidence="1" type="ORF">BWR60_16075</name>
</gene>
<dbReference type="RefSeq" id="WP_088152038.1">
    <property type="nucleotide sequence ID" value="NZ_NHON01000028.1"/>
</dbReference>
<dbReference type="SUPFAM" id="SSF89807">
    <property type="entry name" value="Dodecin-like"/>
    <property type="match status" value="1"/>
</dbReference>
<keyword evidence="2" id="KW-1185">Reference proteome</keyword>
<dbReference type="PANTHER" id="PTHR39324">
    <property type="entry name" value="CALCIUM DODECIN"/>
    <property type="match status" value="1"/>
</dbReference>
<comment type="caution">
    <text evidence="1">The sequence shown here is derived from an EMBL/GenBank/DDBJ whole genome shotgun (WGS) entry which is preliminary data.</text>
</comment>
<dbReference type="AlphaFoldDB" id="A0A211ZLF8"/>
<dbReference type="InterPro" id="IPR009923">
    <property type="entry name" value="Dodecin"/>
</dbReference>
<reference evidence="2" key="1">
    <citation type="submission" date="2017-05" db="EMBL/GenBank/DDBJ databases">
        <authorList>
            <person name="Macchi M."/>
            <person name="Festa S."/>
            <person name="Coppotelli B.M."/>
            <person name="Morelli I.S."/>
        </authorList>
    </citation>
    <scope>NUCLEOTIDE SEQUENCE [LARGE SCALE GENOMIC DNA]</scope>
    <source>
        <strain evidence="2">I</strain>
    </source>
</reference>
<evidence type="ECO:0008006" key="3">
    <source>
        <dbReference type="Google" id="ProtNLM"/>
    </source>
</evidence>
<dbReference type="PANTHER" id="PTHR39324:SF1">
    <property type="entry name" value="CALCIUM DODECIN"/>
    <property type="match status" value="1"/>
</dbReference>
<sequence length="69" mass="7750">MGHTYAITELAGSSEKGLEDAIQTAIATASKTLRNLDWFEVKEIRGHLKDGKVGHYQVVLRVGFRYDEK</sequence>
<dbReference type="STRING" id="1122125.GCA_000423185_05985"/>
<protein>
    <recommendedName>
        <fullName evidence="3">Dodecin flavoprotein</fullName>
    </recommendedName>
</protein>
<dbReference type="InterPro" id="IPR025543">
    <property type="entry name" value="Dodecin-like"/>
</dbReference>
<dbReference type="NCBIfam" id="NF043052">
    <property type="entry name" value="DodecBact"/>
    <property type="match status" value="1"/>
</dbReference>
<dbReference type="Pfam" id="PF07311">
    <property type="entry name" value="Dodecin"/>
    <property type="match status" value="1"/>
</dbReference>
<name>A0A211ZLF8_9PROT</name>
<dbReference type="EMBL" id="NHON01000028">
    <property type="protein sequence ID" value="OWJ66108.1"/>
    <property type="molecule type" value="Genomic_DNA"/>
</dbReference>
<dbReference type="OrthoDB" id="9805889at2"/>
<evidence type="ECO:0000313" key="2">
    <source>
        <dbReference type="Proteomes" id="UP000196655"/>
    </source>
</evidence>